<accession>A0A1Y0ELZ5</accession>
<reference evidence="2 3" key="1">
    <citation type="submission" date="2017-05" db="EMBL/GenBank/DDBJ databases">
        <authorList>
            <person name="Song R."/>
            <person name="Chenine A.L."/>
            <person name="Ruprecht R.M."/>
        </authorList>
    </citation>
    <scope>NUCLEOTIDE SEQUENCE [LARGE SCALE GENOMIC DNA]</scope>
    <source>
        <strain evidence="2 3">DSM 26136</strain>
    </source>
</reference>
<dbReference type="Gene3D" id="2.60.40.3440">
    <property type="match status" value="1"/>
</dbReference>
<feature type="signal peptide" evidence="1">
    <location>
        <begin position="1"/>
        <end position="30"/>
    </location>
</feature>
<dbReference type="Proteomes" id="UP000196138">
    <property type="component" value="Chromosome"/>
</dbReference>
<dbReference type="AlphaFoldDB" id="A0A1Y0ELZ5"/>
<sequence>MRFTVSSSAGKAFTPLCLALATLWSPGAHAEVVTADSNYFAGWQVAIFDDPAVTFAKGTPVSATLQGMPFTLDWLGDVGSGSHPWLRWSGTNLNLMSSTATRPANIGLPTAAAGNVWEAGGGVHSVKFLAPMLVGTTLISHDLDATDASQYRFFRCDGTQLDAAASVEFLQISTSSIPTQTPPVAGAVDSFWQLESPANAPTNGIVSGLIIKATDVCEIRTTELGRSGHSTIDYMLALAPAEPQPVNDTRSTPVNTPITIDVRSNDTVSQPSMALDMPTVTVPPTNGTVLVDATGSVVYRPNPAFVGTDTFTYEVCTAVTGPARRCEVAQVTITVTAAAAPTPVPVNSPLSLLALASLLGWVARRTTRR</sequence>
<dbReference type="KEGG" id="cser:CCO03_08305"/>
<dbReference type="RefSeq" id="WP_087279720.1">
    <property type="nucleotide sequence ID" value="NZ_CP021455.1"/>
</dbReference>
<name>A0A1Y0ELZ5_9BURK</name>
<proteinExistence type="predicted"/>
<evidence type="ECO:0008006" key="4">
    <source>
        <dbReference type="Google" id="ProtNLM"/>
    </source>
</evidence>
<keyword evidence="1" id="KW-0732">Signal</keyword>
<dbReference type="EMBL" id="CP021455">
    <property type="protein sequence ID" value="ARU04675.1"/>
    <property type="molecule type" value="Genomic_DNA"/>
</dbReference>
<keyword evidence="3" id="KW-1185">Reference proteome</keyword>
<evidence type="ECO:0000313" key="3">
    <source>
        <dbReference type="Proteomes" id="UP000196138"/>
    </source>
</evidence>
<organism evidence="2 3">
    <name type="scientific">Comamonas serinivorans</name>
    <dbReference type="NCBI Taxonomy" id="1082851"/>
    <lineage>
        <taxon>Bacteria</taxon>
        <taxon>Pseudomonadati</taxon>
        <taxon>Pseudomonadota</taxon>
        <taxon>Betaproteobacteria</taxon>
        <taxon>Burkholderiales</taxon>
        <taxon>Comamonadaceae</taxon>
        <taxon>Comamonas</taxon>
    </lineage>
</organism>
<evidence type="ECO:0000256" key="1">
    <source>
        <dbReference type="SAM" id="SignalP"/>
    </source>
</evidence>
<protein>
    <recommendedName>
        <fullName evidence="4">Cadherin-like domain-containing protein</fullName>
    </recommendedName>
</protein>
<gene>
    <name evidence="2" type="ORF">CCO03_08305</name>
</gene>
<dbReference type="OrthoDB" id="8622300at2"/>
<dbReference type="Pfam" id="PF17963">
    <property type="entry name" value="Big_9"/>
    <property type="match status" value="1"/>
</dbReference>
<feature type="chain" id="PRO_5012530521" description="Cadherin-like domain-containing protein" evidence="1">
    <location>
        <begin position="31"/>
        <end position="369"/>
    </location>
</feature>
<evidence type="ECO:0000313" key="2">
    <source>
        <dbReference type="EMBL" id="ARU04675.1"/>
    </source>
</evidence>